<accession>A0A9Q1EBM1</accession>
<sequence length="98" mass="11116">MVRASHSGLWDSTARHRHVRSARFWRRRLPPRLDGGKCRLPRFLPKLDWGAMKQQGGPTISGPKDCFIGHSRLCQLSNLRQLLTLGALMIKRSSRGNG</sequence>
<keyword evidence="2" id="KW-1185">Reference proteome</keyword>
<dbReference type="EMBL" id="JAINUF010000020">
    <property type="protein sequence ID" value="KAJ8335823.1"/>
    <property type="molecule type" value="Genomic_DNA"/>
</dbReference>
<protein>
    <submittedName>
        <fullName evidence="1">Uncharacterized protein</fullName>
    </submittedName>
</protein>
<evidence type="ECO:0000313" key="2">
    <source>
        <dbReference type="Proteomes" id="UP001152622"/>
    </source>
</evidence>
<reference evidence="1" key="1">
    <citation type="journal article" date="2023" name="Science">
        <title>Genome structures resolve the early diversification of teleost fishes.</title>
        <authorList>
            <person name="Parey E."/>
            <person name="Louis A."/>
            <person name="Montfort J."/>
            <person name="Bouchez O."/>
            <person name="Roques C."/>
            <person name="Iampietro C."/>
            <person name="Lluch J."/>
            <person name="Castinel A."/>
            <person name="Donnadieu C."/>
            <person name="Desvignes T."/>
            <person name="Floi Bucao C."/>
            <person name="Jouanno E."/>
            <person name="Wen M."/>
            <person name="Mejri S."/>
            <person name="Dirks R."/>
            <person name="Jansen H."/>
            <person name="Henkel C."/>
            <person name="Chen W.J."/>
            <person name="Zahm M."/>
            <person name="Cabau C."/>
            <person name="Klopp C."/>
            <person name="Thompson A.W."/>
            <person name="Robinson-Rechavi M."/>
            <person name="Braasch I."/>
            <person name="Lecointre G."/>
            <person name="Bobe J."/>
            <person name="Postlethwait J.H."/>
            <person name="Berthelot C."/>
            <person name="Roest Crollius H."/>
            <person name="Guiguen Y."/>
        </authorList>
    </citation>
    <scope>NUCLEOTIDE SEQUENCE</scope>
    <source>
        <strain evidence="1">WJC10195</strain>
    </source>
</reference>
<gene>
    <name evidence="1" type="ORF">SKAU_G00391650</name>
</gene>
<proteinExistence type="predicted"/>
<dbReference type="AlphaFoldDB" id="A0A9Q1EBM1"/>
<organism evidence="1 2">
    <name type="scientific">Synaphobranchus kaupii</name>
    <name type="common">Kaup's arrowtooth eel</name>
    <dbReference type="NCBI Taxonomy" id="118154"/>
    <lineage>
        <taxon>Eukaryota</taxon>
        <taxon>Metazoa</taxon>
        <taxon>Chordata</taxon>
        <taxon>Craniata</taxon>
        <taxon>Vertebrata</taxon>
        <taxon>Euteleostomi</taxon>
        <taxon>Actinopterygii</taxon>
        <taxon>Neopterygii</taxon>
        <taxon>Teleostei</taxon>
        <taxon>Anguilliformes</taxon>
        <taxon>Synaphobranchidae</taxon>
        <taxon>Synaphobranchus</taxon>
    </lineage>
</organism>
<dbReference type="Proteomes" id="UP001152622">
    <property type="component" value="Chromosome 20"/>
</dbReference>
<name>A0A9Q1EBM1_SYNKA</name>
<comment type="caution">
    <text evidence="1">The sequence shown here is derived from an EMBL/GenBank/DDBJ whole genome shotgun (WGS) entry which is preliminary data.</text>
</comment>
<evidence type="ECO:0000313" key="1">
    <source>
        <dbReference type="EMBL" id="KAJ8335823.1"/>
    </source>
</evidence>